<dbReference type="UniPathway" id="UPA00035">
    <property type="reaction ID" value="UER00044"/>
</dbReference>
<evidence type="ECO:0000256" key="1">
    <source>
        <dbReference type="ARBA" id="ARBA00004733"/>
    </source>
</evidence>
<protein>
    <recommendedName>
        <fullName evidence="3">tryptophan synthase</fullName>
        <ecNumber evidence="3">4.2.1.20</ecNumber>
    </recommendedName>
</protein>
<sequence length="322" mass="35019">MGNVYRSCDHRHFGQRLDDTGGADVHAGRHHRLYPHRRGDRPAVGTWRALNRAGGTFVNEFNNETWRAASAAGEALLIGYVVGGDPDPERSLDIAEGIVAAGVDILEIGVPSARPKLDGEIIRRGHRRALQSGHAVDGQLPMSYWRRLRERVNAPIWAMGYRKELIDAGLYRELAENGLIDGLVLPDCALDVQRAIAAEPACRHVDVIRFANSGMNDEQLAEATDGATVVYAQTYRGSTGDPMAQLGNLQTLCAGVRRHTGALVVAGFGLRSVKKVREAVESGFDGAVVGTALVARCESGELDYLYRLIADMKLETKRKVGV</sequence>
<dbReference type="GO" id="GO:0004834">
    <property type="term" value="F:tryptophan synthase activity"/>
    <property type="evidence" value="ECO:0007669"/>
    <property type="project" value="UniProtKB-EC"/>
</dbReference>
<dbReference type="Gene3D" id="3.20.20.70">
    <property type="entry name" value="Aldolase class I"/>
    <property type="match status" value="1"/>
</dbReference>
<reference evidence="10 11" key="1">
    <citation type="submission" date="2018-05" db="EMBL/GenBank/DDBJ databases">
        <title>Paenibacillus flagellatus sp. nov., isolated from selenium mineral soil.</title>
        <authorList>
            <person name="Dai X."/>
        </authorList>
    </citation>
    <scope>NUCLEOTIDE SEQUENCE [LARGE SCALE GENOMIC DNA]</scope>
    <source>
        <strain evidence="10 11">DXL2</strain>
    </source>
</reference>
<proteinExistence type="inferred from homology"/>
<dbReference type="AlphaFoldDB" id="A0A2V5KAB3"/>
<keyword evidence="6" id="KW-0057">Aromatic amino acid biosynthesis</keyword>
<dbReference type="Proteomes" id="UP000247476">
    <property type="component" value="Unassembled WGS sequence"/>
</dbReference>
<evidence type="ECO:0000256" key="2">
    <source>
        <dbReference type="ARBA" id="ARBA00011270"/>
    </source>
</evidence>
<evidence type="ECO:0000256" key="7">
    <source>
        <dbReference type="ARBA" id="ARBA00023239"/>
    </source>
</evidence>
<dbReference type="CDD" id="cd04724">
    <property type="entry name" value="Tryptophan_synthase_alpha"/>
    <property type="match status" value="1"/>
</dbReference>
<dbReference type="InterPro" id="IPR011060">
    <property type="entry name" value="RibuloseP-bd_barrel"/>
</dbReference>
<keyword evidence="7" id="KW-0456">Lyase</keyword>
<dbReference type="EC" id="4.2.1.20" evidence="3"/>
<comment type="catalytic activity">
    <reaction evidence="8">
        <text>(1S,2R)-1-C-(indol-3-yl)glycerol 3-phosphate + L-serine = D-glyceraldehyde 3-phosphate + L-tryptophan + H2O</text>
        <dbReference type="Rhea" id="RHEA:10532"/>
        <dbReference type="ChEBI" id="CHEBI:15377"/>
        <dbReference type="ChEBI" id="CHEBI:33384"/>
        <dbReference type="ChEBI" id="CHEBI:57912"/>
        <dbReference type="ChEBI" id="CHEBI:58866"/>
        <dbReference type="ChEBI" id="CHEBI:59776"/>
        <dbReference type="EC" id="4.2.1.20"/>
    </reaction>
</comment>
<comment type="similarity">
    <text evidence="9">Belongs to the TrpA family.</text>
</comment>
<evidence type="ECO:0000256" key="3">
    <source>
        <dbReference type="ARBA" id="ARBA00012043"/>
    </source>
</evidence>
<dbReference type="SUPFAM" id="SSF51366">
    <property type="entry name" value="Ribulose-phoshate binding barrel"/>
    <property type="match status" value="1"/>
</dbReference>
<name>A0A2V5KAB3_9BACL</name>
<dbReference type="PANTHER" id="PTHR43406">
    <property type="entry name" value="TRYPTOPHAN SYNTHASE, ALPHA CHAIN"/>
    <property type="match status" value="1"/>
</dbReference>
<dbReference type="GO" id="GO:0005829">
    <property type="term" value="C:cytosol"/>
    <property type="evidence" value="ECO:0007669"/>
    <property type="project" value="TreeGrafter"/>
</dbReference>
<evidence type="ECO:0000313" key="11">
    <source>
        <dbReference type="Proteomes" id="UP000247476"/>
    </source>
</evidence>
<accession>A0A2V5KAB3</accession>
<evidence type="ECO:0000256" key="4">
    <source>
        <dbReference type="ARBA" id="ARBA00022605"/>
    </source>
</evidence>
<organism evidence="10 11">
    <name type="scientific">Paenibacillus flagellatus</name>
    <dbReference type="NCBI Taxonomy" id="2211139"/>
    <lineage>
        <taxon>Bacteria</taxon>
        <taxon>Bacillati</taxon>
        <taxon>Bacillota</taxon>
        <taxon>Bacilli</taxon>
        <taxon>Bacillales</taxon>
        <taxon>Paenibacillaceae</taxon>
        <taxon>Paenibacillus</taxon>
    </lineage>
</organism>
<gene>
    <name evidence="10" type="primary">trpA</name>
    <name evidence="10" type="ORF">DLM86_05935</name>
</gene>
<keyword evidence="5" id="KW-0822">Tryptophan biosynthesis</keyword>
<comment type="pathway">
    <text evidence="1">Amino-acid biosynthesis; L-tryptophan biosynthesis; L-tryptophan from chorismate: step 5/5.</text>
</comment>
<dbReference type="EMBL" id="QJVJ01000002">
    <property type="protein sequence ID" value="PYI56509.1"/>
    <property type="molecule type" value="Genomic_DNA"/>
</dbReference>
<evidence type="ECO:0000256" key="6">
    <source>
        <dbReference type="ARBA" id="ARBA00023141"/>
    </source>
</evidence>
<keyword evidence="11" id="KW-1185">Reference proteome</keyword>
<comment type="subunit">
    <text evidence="2">Tetramer of two alpha and two beta chains.</text>
</comment>
<dbReference type="PANTHER" id="PTHR43406:SF1">
    <property type="entry name" value="TRYPTOPHAN SYNTHASE ALPHA CHAIN, CHLOROPLASTIC"/>
    <property type="match status" value="1"/>
</dbReference>
<evidence type="ECO:0000313" key="10">
    <source>
        <dbReference type="EMBL" id="PYI56509.1"/>
    </source>
</evidence>
<comment type="caution">
    <text evidence="10">The sequence shown here is derived from an EMBL/GenBank/DDBJ whole genome shotgun (WGS) entry which is preliminary data.</text>
</comment>
<evidence type="ECO:0000256" key="9">
    <source>
        <dbReference type="RuleBase" id="RU003662"/>
    </source>
</evidence>
<dbReference type="NCBIfam" id="TIGR00262">
    <property type="entry name" value="trpA"/>
    <property type="match status" value="1"/>
</dbReference>
<evidence type="ECO:0000256" key="8">
    <source>
        <dbReference type="ARBA" id="ARBA00049047"/>
    </source>
</evidence>
<dbReference type="InterPro" id="IPR002028">
    <property type="entry name" value="Trp_synthase_suA"/>
</dbReference>
<keyword evidence="4" id="KW-0028">Amino-acid biosynthesis</keyword>
<evidence type="ECO:0000256" key="5">
    <source>
        <dbReference type="ARBA" id="ARBA00022822"/>
    </source>
</evidence>
<dbReference type="Pfam" id="PF00290">
    <property type="entry name" value="Trp_syntA"/>
    <property type="match status" value="1"/>
</dbReference>
<dbReference type="InterPro" id="IPR013785">
    <property type="entry name" value="Aldolase_TIM"/>
</dbReference>